<organism evidence="2 3">
    <name type="scientific">Allacma fusca</name>
    <dbReference type="NCBI Taxonomy" id="39272"/>
    <lineage>
        <taxon>Eukaryota</taxon>
        <taxon>Metazoa</taxon>
        <taxon>Ecdysozoa</taxon>
        <taxon>Arthropoda</taxon>
        <taxon>Hexapoda</taxon>
        <taxon>Collembola</taxon>
        <taxon>Symphypleona</taxon>
        <taxon>Sminthuridae</taxon>
        <taxon>Allacma</taxon>
    </lineage>
</organism>
<dbReference type="Pfam" id="PF06151">
    <property type="entry name" value="Trehalose_recp"/>
    <property type="match status" value="1"/>
</dbReference>
<keyword evidence="1" id="KW-0812">Transmembrane</keyword>
<evidence type="ECO:0000313" key="3">
    <source>
        <dbReference type="Proteomes" id="UP000708208"/>
    </source>
</evidence>
<gene>
    <name evidence="2" type="ORF">AFUS01_LOCUS10335</name>
</gene>
<keyword evidence="1" id="KW-0472">Membrane</keyword>
<evidence type="ECO:0008006" key="4">
    <source>
        <dbReference type="Google" id="ProtNLM"/>
    </source>
</evidence>
<dbReference type="AlphaFoldDB" id="A0A8J2JL94"/>
<sequence length="337" mass="38520">MVFSDLFIRFSSACYWKRNLELASQLEELLQPCKPYYLKISSLKSVERIFIAASITVGLMSVANGFDIVIRLDILTGDFVDRYNYTFFPKNEPFLTLVFIFLDLLPPFSFAYSIMYVCIFGIILLQLHDRFLNIFKQNFTESLSLKVTVTPVEKKLYDNRTSKGNAAILELPTFNSDFTILMNSYENYAKTAGMFSLGIVFQTTLISIRTVGKLAWNDVPKAFNETDGNLNGLVNIAAMMLLVNFGSYIQNTVNERCNQLQAFCANSRLRSDDQIGRTVDWLIQSRWKLTAHNFFTVNRSTVLAIAETVLTYFIFIFQLKASENQASLKNSLCNRSQ</sequence>
<proteinExistence type="predicted"/>
<dbReference type="GO" id="GO:0008527">
    <property type="term" value="F:taste receptor activity"/>
    <property type="evidence" value="ECO:0007669"/>
    <property type="project" value="InterPro"/>
</dbReference>
<evidence type="ECO:0000313" key="2">
    <source>
        <dbReference type="EMBL" id="CAG7721087.1"/>
    </source>
</evidence>
<protein>
    <recommendedName>
        <fullName evidence="4">Gustatory receptor</fullName>
    </recommendedName>
</protein>
<feature type="transmembrane region" description="Helical" evidence="1">
    <location>
        <begin position="94"/>
        <end position="127"/>
    </location>
</feature>
<comment type="caution">
    <text evidence="2">The sequence shown here is derived from an EMBL/GenBank/DDBJ whole genome shotgun (WGS) entry which is preliminary data.</text>
</comment>
<dbReference type="OrthoDB" id="5800391at2759"/>
<dbReference type="InterPro" id="IPR009318">
    <property type="entry name" value="Gustatory_rcpt"/>
</dbReference>
<name>A0A8J2JL94_9HEXA</name>
<feature type="transmembrane region" description="Helical" evidence="1">
    <location>
        <begin position="49"/>
        <end position="74"/>
    </location>
</feature>
<evidence type="ECO:0000256" key="1">
    <source>
        <dbReference type="SAM" id="Phobius"/>
    </source>
</evidence>
<reference evidence="2" key="1">
    <citation type="submission" date="2021-06" db="EMBL/GenBank/DDBJ databases">
        <authorList>
            <person name="Hodson N. C."/>
            <person name="Mongue J. A."/>
            <person name="Jaron S. K."/>
        </authorList>
    </citation>
    <scope>NUCLEOTIDE SEQUENCE</scope>
</reference>
<dbReference type="Proteomes" id="UP000708208">
    <property type="component" value="Unassembled WGS sequence"/>
</dbReference>
<accession>A0A8J2JL94</accession>
<feature type="transmembrane region" description="Helical" evidence="1">
    <location>
        <begin position="232"/>
        <end position="249"/>
    </location>
</feature>
<keyword evidence="3" id="KW-1185">Reference proteome</keyword>
<keyword evidence="1" id="KW-1133">Transmembrane helix</keyword>
<dbReference type="GO" id="GO:0016020">
    <property type="term" value="C:membrane"/>
    <property type="evidence" value="ECO:0007669"/>
    <property type="project" value="InterPro"/>
</dbReference>
<dbReference type="EMBL" id="CAJVCH010076839">
    <property type="protein sequence ID" value="CAG7721087.1"/>
    <property type="molecule type" value="Genomic_DNA"/>
</dbReference>
<feature type="transmembrane region" description="Helical" evidence="1">
    <location>
        <begin position="192"/>
        <end position="212"/>
    </location>
</feature>